<accession>A0ABX5KJX5</accession>
<comment type="caution">
    <text evidence="1">The sequence shown here is derived from an EMBL/GenBank/DDBJ whole genome shotgun (WGS) entry which is preliminary data.</text>
</comment>
<dbReference type="EMBL" id="QEOB01000013">
    <property type="protein sequence ID" value="PVX79016.1"/>
    <property type="molecule type" value="Genomic_DNA"/>
</dbReference>
<dbReference type="Proteomes" id="UP000245712">
    <property type="component" value="Unassembled WGS sequence"/>
</dbReference>
<proteinExistence type="predicted"/>
<dbReference type="InterPro" id="IPR006975">
    <property type="entry name" value="NifQ"/>
</dbReference>
<keyword evidence="2" id="KW-1185">Reference proteome</keyword>
<evidence type="ECO:0000313" key="2">
    <source>
        <dbReference type="Proteomes" id="UP000245712"/>
    </source>
</evidence>
<reference evidence="1 2" key="1">
    <citation type="submission" date="2018-05" db="EMBL/GenBank/DDBJ databases">
        <title>Genomic Encyclopedia of Type Strains, Phase IV (KMG-V): Genome sequencing to study the core and pangenomes of soil and plant-associated prokaryotes.</title>
        <authorList>
            <person name="Whitman W."/>
        </authorList>
    </citation>
    <scope>NUCLEOTIDE SEQUENCE [LARGE SCALE GENOMIC DNA]</scope>
    <source>
        <strain evidence="1 2">SCZa-39</strain>
    </source>
</reference>
<organism evidence="1 2">
    <name type="scientific">Paraburkholderia unamae</name>
    <dbReference type="NCBI Taxonomy" id="219649"/>
    <lineage>
        <taxon>Bacteria</taxon>
        <taxon>Pseudomonadati</taxon>
        <taxon>Pseudomonadota</taxon>
        <taxon>Betaproteobacteria</taxon>
        <taxon>Burkholderiales</taxon>
        <taxon>Burkholderiaceae</taxon>
        <taxon>Paraburkholderia</taxon>
    </lineage>
</organism>
<evidence type="ECO:0000313" key="1">
    <source>
        <dbReference type="EMBL" id="PVX79016.1"/>
    </source>
</evidence>
<dbReference type="RefSeq" id="WP_116612811.1">
    <property type="nucleotide sequence ID" value="NZ_CAJZAT010000187.1"/>
</dbReference>
<protein>
    <submittedName>
        <fullName evidence="1">Nitrogen fixation protein NifQ</fullName>
    </submittedName>
</protein>
<sequence length="197" mass="21122">MNNAGPNAHDVERLAAARCDALTGAPASPRTPDAWLFARLVAAREVRGELALLGLSPAQFDALAARHFACDVTQGALPAHVIADTRHAAFAKAMFHFLDSLAAPQTDPDDARCLAAIIAHACLRPDHLWRDLGLRGRDDVTRMLERFFPEVVARNVEGLRWKKLLARELALATGGTPGPAPGCPGCEDFGFCFPAGH</sequence>
<name>A0ABX5KJX5_9BURK</name>
<dbReference type="Pfam" id="PF04891">
    <property type="entry name" value="NifQ"/>
    <property type="match status" value="1"/>
</dbReference>
<gene>
    <name evidence="1" type="ORF">C7402_113289</name>
</gene>